<sequence length="342" mass="37956">MKGKNLKFLIILLIVLIGAYPVKAAPYWVKPGVYVKYAALRHEEIARKYESGGASLSTGDVVLEVNGTYIQMSALGDTYLTFTIVGDKGDYLLMKLSLEMFNVTIKQFGDKTVILWPESALISKKNLNNETLFNVTEARYSCTYKIRKDDGMVFDTAGTNYGHTILWDDLGNAPITMDQPFQLVGFADNSVSRVVNVTPLDVTVITKTSNFTKPAIYVRTAGGGSIKTPVGEVSFSGTDAVLYFDGSTGMFVTGFFPTAPDLAACGVKLVYFMDQWGMYMSRNHKEKGKLYTYGIGFYDTNSEFGAAETVQFSKSETDTRYLYTAVVLLLVLALFVAWRKRR</sequence>
<proteinExistence type="predicted"/>
<keyword evidence="1" id="KW-0812">Transmembrane</keyword>
<keyword evidence="1" id="KW-1133">Transmembrane helix</keyword>
<keyword evidence="3" id="KW-1185">Reference proteome</keyword>
<dbReference type="OrthoDB" id="97597at2157"/>
<reference evidence="2 3" key="1">
    <citation type="submission" date="2016-04" db="EMBL/GenBank/DDBJ databases">
        <title>Complete genome sequence of Thermococcus siculi type strain RG-20.</title>
        <authorList>
            <person name="Oger P.M."/>
        </authorList>
    </citation>
    <scope>NUCLEOTIDE SEQUENCE [LARGE SCALE GENOMIC DNA]</scope>
    <source>
        <strain evidence="2 3">RG-20</strain>
    </source>
</reference>
<evidence type="ECO:0000313" key="2">
    <source>
        <dbReference type="EMBL" id="ASJ09302.1"/>
    </source>
</evidence>
<keyword evidence="1" id="KW-0472">Membrane</keyword>
<dbReference type="KEGG" id="tsl:A3L11_08695"/>
<dbReference type="Proteomes" id="UP000250125">
    <property type="component" value="Chromosome"/>
</dbReference>
<name>A0A2Z2MLP8_9EURY</name>
<dbReference type="EMBL" id="CP015103">
    <property type="protein sequence ID" value="ASJ09302.1"/>
    <property type="molecule type" value="Genomic_DNA"/>
</dbReference>
<organism evidence="2 3">
    <name type="scientific">Thermococcus siculi</name>
    <dbReference type="NCBI Taxonomy" id="72803"/>
    <lineage>
        <taxon>Archaea</taxon>
        <taxon>Methanobacteriati</taxon>
        <taxon>Methanobacteriota</taxon>
        <taxon>Thermococci</taxon>
        <taxon>Thermococcales</taxon>
        <taxon>Thermococcaceae</taxon>
        <taxon>Thermococcus</taxon>
    </lineage>
</organism>
<evidence type="ECO:0000256" key="1">
    <source>
        <dbReference type="SAM" id="Phobius"/>
    </source>
</evidence>
<gene>
    <name evidence="2" type="ORF">A3L11_08695</name>
</gene>
<evidence type="ECO:0000313" key="3">
    <source>
        <dbReference type="Proteomes" id="UP000250125"/>
    </source>
</evidence>
<dbReference type="GeneID" id="33318309"/>
<protein>
    <submittedName>
        <fullName evidence="2">Uncharacterized protein</fullName>
    </submittedName>
</protein>
<dbReference type="RefSeq" id="WP_088856531.1">
    <property type="nucleotide sequence ID" value="NZ_CP015103.1"/>
</dbReference>
<feature type="transmembrane region" description="Helical" evidence="1">
    <location>
        <begin position="321"/>
        <end position="338"/>
    </location>
</feature>
<accession>A0A2Z2MLP8</accession>
<dbReference type="AlphaFoldDB" id="A0A2Z2MLP8"/>